<evidence type="ECO:0000313" key="2">
    <source>
        <dbReference type="Proteomes" id="UP000435112"/>
    </source>
</evidence>
<dbReference type="Proteomes" id="UP000435112">
    <property type="component" value="Unassembled WGS sequence"/>
</dbReference>
<gene>
    <name evidence="1" type="ORF">PR002_g8221</name>
</gene>
<proteinExistence type="predicted"/>
<reference evidence="1 2" key="1">
    <citation type="submission" date="2018-09" db="EMBL/GenBank/DDBJ databases">
        <title>Genomic investigation of the strawberry pathogen Phytophthora fragariae indicates pathogenicity is determined by transcriptional variation in three key races.</title>
        <authorList>
            <person name="Adams T.M."/>
            <person name="Armitage A.D."/>
            <person name="Sobczyk M.K."/>
            <person name="Bates H.J."/>
            <person name="Dunwell J.M."/>
            <person name="Nellist C.F."/>
            <person name="Harrison R.J."/>
        </authorList>
    </citation>
    <scope>NUCLEOTIDE SEQUENCE [LARGE SCALE GENOMIC DNA]</scope>
    <source>
        <strain evidence="1 2">SCRP324</strain>
    </source>
</reference>
<organism evidence="1 2">
    <name type="scientific">Phytophthora rubi</name>
    <dbReference type="NCBI Taxonomy" id="129364"/>
    <lineage>
        <taxon>Eukaryota</taxon>
        <taxon>Sar</taxon>
        <taxon>Stramenopiles</taxon>
        <taxon>Oomycota</taxon>
        <taxon>Peronosporomycetes</taxon>
        <taxon>Peronosporales</taxon>
        <taxon>Peronosporaceae</taxon>
        <taxon>Phytophthora</taxon>
    </lineage>
</organism>
<dbReference type="EMBL" id="QXFU01000410">
    <property type="protein sequence ID" value="KAE9034255.1"/>
    <property type="molecule type" value="Genomic_DNA"/>
</dbReference>
<protein>
    <submittedName>
        <fullName evidence="1">Uncharacterized protein</fullName>
    </submittedName>
</protein>
<dbReference type="AlphaFoldDB" id="A0A6A3MY01"/>
<accession>A0A6A3MY01</accession>
<evidence type="ECO:0000313" key="1">
    <source>
        <dbReference type="EMBL" id="KAE9034255.1"/>
    </source>
</evidence>
<sequence>MRMLTSTNSRLTFSASSIRLNAAIAVVRAFWVFVGTNAAKLIPSLLSFLDCLNCAV</sequence>
<comment type="caution">
    <text evidence="1">The sequence shown here is derived from an EMBL/GenBank/DDBJ whole genome shotgun (WGS) entry which is preliminary data.</text>
</comment>
<name>A0A6A3MY01_9STRA</name>